<keyword evidence="4" id="KW-0684">Rhamnose metabolism</keyword>
<dbReference type="OrthoDB" id="417891at2759"/>
<dbReference type="PANTHER" id="PTHR42760">
    <property type="entry name" value="SHORT-CHAIN DEHYDROGENASES/REDUCTASES FAMILY MEMBER"/>
    <property type="match status" value="1"/>
</dbReference>
<dbReference type="PANTHER" id="PTHR42760:SF83">
    <property type="entry name" value="(3R)-3-HYDROXYACYL-COA DEHYDROGENASE"/>
    <property type="match status" value="1"/>
</dbReference>
<dbReference type="GO" id="GO:0048038">
    <property type="term" value="F:quinone binding"/>
    <property type="evidence" value="ECO:0007669"/>
    <property type="project" value="TreeGrafter"/>
</dbReference>
<dbReference type="PRINTS" id="PR00081">
    <property type="entry name" value="GDHRDH"/>
</dbReference>
<evidence type="ECO:0000313" key="6">
    <source>
        <dbReference type="Proteomes" id="UP000265663"/>
    </source>
</evidence>
<dbReference type="GO" id="GO:0019301">
    <property type="term" value="P:rhamnose catabolic process"/>
    <property type="evidence" value="ECO:0007669"/>
    <property type="project" value="UniProtKB-ARBA"/>
</dbReference>
<dbReference type="FunFam" id="3.40.50.720:FF:000417">
    <property type="entry name" value="Glucose 1-dehydrogenase, putative"/>
    <property type="match status" value="1"/>
</dbReference>
<dbReference type="Pfam" id="PF13561">
    <property type="entry name" value="adh_short_C2"/>
    <property type="match status" value="1"/>
</dbReference>
<dbReference type="Gene3D" id="3.40.50.720">
    <property type="entry name" value="NAD(P)-binding Rossmann-like Domain"/>
    <property type="match status" value="1"/>
</dbReference>
<evidence type="ECO:0000256" key="3">
    <source>
        <dbReference type="ARBA" id="ARBA00023002"/>
    </source>
</evidence>
<dbReference type="GO" id="GO:0016616">
    <property type="term" value="F:oxidoreductase activity, acting on the CH-OH group of donors, NAD or NADP as acceptor"/>
    <property type="evidence" value="ECO:0007669"/>
    <property type="project" value="TreeGrafter"/>
</dbReference>
<accession>A0A3M7LYQ9</accession>
<sequence>MSRPRENSLWMPPVAAPTAQPPQLLSGKTMIITGGVTGIGRAIVLGYLQHGANVAVNHFGDDKSASQFQSLVEEAAKDLKASKEDVTARLVEVPGDVGNPETGKQLVAAAVKRWGRVDVVISNAGICEFKEFLEISPELWNSTLTTNLTGAFHTIQAGAKQLSSQSPPGGSIIGISSISALVGGAYQGHYTPTKAGITSLIQSSACALGKYGIRCNALLPGTIKTQLNEKDLADDEKRKYMEGRIPLGRTGVPADLAGPAIFLGSDLSSYVNGAQLLVDGGLFVNLQ</sequence>
<reference evidence="5 6" key="1">
    <citation type="journal article" date="2014" name="PLoS ONE">
        <title>De novo Genome Assembly of the Fungal Plant Pathogen Pyrenophora semeniperda.</title>
        <authorList>
            <person name="Soliai M.M."/>
            <person name="Meyer S.E."/>
            <person name="Udall J.A."/>
            <person name="Elzinga D.E."/>
            <person name="Hermansen R.A."/>
            <person name="Bodily P.M."/>
            <person name="Hart A.A."/>
            <person name="Coleman C.E."/>
        </authorList>
    </citation>
    <scope>NUCLEOTIDE SEQUENCE [LARGE SCALE GENOMIC DNA]</scope>
    <source>
        <strain evidence="5 6">CCB06</strain>
        <tissue evidence="5">Mycelium</tissue>
    </source>
</reference>
<keyword evidence="6" id="KW-1185">Reference proteome</keyword>
<dbReference type="GO" id="GO:0006633">
    <property type="term" value="P:fatty acid biosynthetic process"/>
    <property type="evidence" value="ECO:0007669"/>
    <property type="project" value="TreeGrafter"/>
</dbReference>
<keyword evidence="2" id="KW-0521">NADP</keyword>
<evidence type="ECO:0000256" key="4">
    <source>
        <dbReference type="ARBA" id="ARBA00023308"/>
    </source>
</evidence>
<dbReference type="EMBL" id="KE747810">
    <property type="protein sequence ID" value="RMZ67326.1"/>
    <property type="molecule type" value="Genomic_DNA"/>
</dbReference>
<dbReference type="AlphaFoldDB" id="A0A3M7LYQ9"/>
<evidence type="ECO:0000313" key="5">
    <source>
        <dbReference type="EMBL" id="RMZ67326.1"/>
    </source>
</evidence>
<protein>
    <submittedName>
        <fullName evidence="5">Short-chain dehydrogenase reductase sdr</fullName>
    </submittedName>
</protein>
<comment type="similarity">
    <text evidence="1">Belongs to the short-chain dehydrogenases/reductases (SDR) family.</text>
</comment>
<dbReference type="PRINTS" id="PR00080">
    <property type="entry name" value="SDRFAMILY"/>
</dbReference>
<dbReference type="CDD" id="cd05233">
    <property type="entry name" value="SDR_c"/>
    <property type="match status" value="1"/>
</dbReference>
<dbReference type="Proteomes" id="UP000265663">
    <property type="component" value="Unassembled WGS sequence"/>
</dbReference>
<proteinExistence type="inferred from homology"/>
<organism evidence="5 6">
    <name type="scientific">Pyrenophora seminiperda CCB06</name>
    <dbReference type="NCBI Taxonomy" id="1302712"/>
    <lineage>
        <taxon>Eukaryota</taxon>
        <taxon>Fungi</taxon>
        <taxon>Dikarya</taxon>
        <taxon>Ascomycota</taxon>
        <taxon>Pezizomycotina</taxon>
        <taxon>Dothideomycetes</taxon>
        <taxon>Pleosporomycetidae</taxon>
        <taxon>Pleosporales</taxon>
        <taxon>Pleosporineae</taxon>
        <taxon>Pleosporaceae</taxon>
        <taxon>Pyrenophora</taxon>
    </lineage>
</organism>
<dbReference type="InterPro" id="IPR002347">
    <property type="entry name" value="SDR_fam"/>
</dbReference>
<keyword evidence="3" id="KW-0560">Oxidoreductase</keyword>
<gene>
    <name evidence="5" type="ORF">GMOD_00001236</name>
</gene>
<dbReference type="InterPro" id="IPR036291">
    <property type="entry name" value="NAD(P)-bd_dom_sf"/>
</dbReference>
<dbReference type="SUPFAM" id="SSF51735">
    <property type="entry name" value="NAD(P)-binding Rossmann-fold domains"/>
    <property type="match status" value="1"/>
</dbReference>
<evidence type="ECO:0000256" key="2">
    <source>
        <dbReference type="ARBA" id="ARBA00022857"/>
    </source>
</evidence>
<evidence type="ECO:0000256" key="1">
    <source>
        <dbReference type="ARBA" id="ARBA00006484"/>
    </source>
</evidence>
<name>A0A3M7LYQ9_9PLEO</name>